<dbReference type="EMBL" id="AXZF01000207">
    <property type="protein sequence ID" value="ERT62763.1"/>
    <property type="molecule type" value="Genomic_DNA"/>
</dbReference>
<feature type="transmembrane region" description="Helical" evidence="1">
    <location>
        <begin position="12"/>
        <end position="34"/>
    </location>
</feature>
<dbReference type="Proteomes" id="UP000017081">
    <property type="component" value="Unassembled WGS sequence"/>
</dbReference>
<comment type="caution">
    <text evidence="2">The sequence shown here is derived from an EMBL/GenBank/DDBJ whole genome shotgun (WGS) entry which is preliminary data.</text>
</comment>
<keyword evidence="1" id="KW-0812">Transmembrane</keyword>
<keyword evidence="3" id="KW-1185">Reference proteome</keyword>
<evidence type="ECO:0000256" key="1">
    <source>
        <dbReference type="SAM" id="Phobius"/>
    </source>
</evidence>
<dbReference type="HOGENOM" id="CLU_3214071_0_0_0"/>
<organism evidence="2 3">
    <name type="scientific">Cetobacterium somerae ATCC BAA-474</name>
    <dbReference type="NCBI Taxonomy" id="1319815"/>
    <lineage>
        <taxon>Bacteria</taxon>
        <taxon>Fusobacteriati</taxon>
        <taxon>Fusobacteriota</taxon>
        <taxon>Fusobacteriia</taxon>
        <taxon>Fusobacteriales</taxon>
        <taxon>Fusobacteriaceae</taxon>
        <taxon>Cetobacterium</taxon>
    </lineage>
</organism>
<dbReference type="AlphaFoldDB" id="U7UWC2"/>
<keyword evidence="1" id="KW-1133">Transmembrane helix</keyword>
<gene>
    <name evidence="2" type="ORF">HMPREF0202_03001</name>
</gene>
<proteinExistence type="predicted"/>
<sequence length="44" mass="5207">MGVSFLIKWDHFPHLMGVSILVRWELLIFVYFLSSLSGNKLRKK</sequence>
<protein>
    <submittedName>
        <fullName evidence="2">Uncharacterized protein</fullName>
    </submittedName>
</protein>
<reference evidence="2 3" key="1">
    <citation type="submission" date="2013-08" db="EMBL/GenBank/DDBJ databases">
        <authorList>
            <person name="Weinstock G."/>
            <person name="Sodergren E."/>
            <person name="Wylie T."/>
            <person name="Fulton L."/>
            <person name="Fulton R."/>
            <person name="Fronick C."/>
            <person name="O'Laughlin M."/>
            <person name="Godfrey J."/>
            <person name="Miner T."/>
            <person name="Herter B."/>
            <person name="Appelbaum E."/>
            <person name="Cordes M."/>
            <person name="Lek S."/>
            <person name="Wollam A."/>
            <person name="Pepin K.H."/>
            <person name="Palsikar V.B."/>
            <person name="Mitreva M."/>
            <person name="Wilson R.K."/>
        </authorList>
    </citation>
    <scope>NUCLEOTIDE SEQUENCE [LARGE SCALE GENOMIC DNA]</scope>
    <source>
        <strain evidence="2 3">ATCC BAA-474</strain>
    </source>
</reference>
<evidence type="ECO:0000313" key="3">
    <source>
        <dbReference type="Proteomes" id="UP000017081"/>
    </source>
</evidence>
<evidence type="ECO:0000313" key="2">
    <source>
        <dbReference type="EMBL" id="ERT62763.1"/>
    </source>
</evidence>
<accession>U7UWC2</accession>
<keyword evidence="1" id="KW-0472">Membrane</keyword>
<name>U7UWC2_9FUSO</name>